<feature type="compositionally biased region" description="Low complexity" evidence="1">
    <location>
        <begin position="105"/>
        <end position="116"/>
    </location>
</feature>
<dbReference type="Proteomes" id="UP000230233">
    <property type="component" value="Chromosome I"/>
</dbReference>
<accession>A0A2G5VP30</accession>
<keyword evidence="2" id="KW-0732">Signal</keyword>
<feature type="region of interest" description="Disordered" evidence="1">
    <location>
        <begin position="23"/>
        <end position="116"/>
    </location>
</feature>
<proteinExistence type="predicted"/>
<evidence type="ECO:0000313" key="4">
    <source>
        <dbReference type="Proteomes" id="UP000230233"/>
    </source>
</evidence>
<evidence type="ECO:0000313" key="3">
    <source>
        <dbReference type="EMBL" id="PIC53569.1"/>
    </source>
</evidence>
<keyword evidence="4" id="KW-1185">Reference proteome</keyword>
<feature type="signal peptide" evidence="2">
    <location>
        <begin position="1"/>
        <end position="21"/>
    </location>
</feature>
<feature type="compositionally biased region" description="Low complexity" evidence="1">
    <location>
        <begin position="78"/>
        <end position="94"/>
    </location>
</feature>
<gene>
    <name evidence="3" type="primary">Cnig_chr_I.g3221</name>
    <name evidence="3" type="ORF">B9Z55_003221</name>
</gene>
<dbReference type="EMBL" id="PDUG01000001">
    <property type="protein sequence ID" value="PIC53569.1"/>
    <property type="molecule type" value="Genomic_DNA"/>
</dbReference>
<evidence type="ECO:0000256" key="2">
    <source>
        <dbReference type="SAM" id="SignalP"/>
    </source>
</evidence>
<comment type="caution">
    <text evidence="3">The sequence shown here is derived from an EMBL/GenBank/DDBJ whole genome shotgun (WGS) entry which is preliminary data.</text>
</comment>
<dbReference type="OrthoDB" id="10492224at2759"/>
<feature type="chain" id="PRO_5013552626" evidence="2">
    <location>
        <begin position="22"/>
        <end position="271"/>
    </location>
</feature>
<feature type="compositionally biased region" description="Low complexity" evidence="1">
    <location>
        <begin position="23"/>
        <end position="58"/>
    </location>
</feature>
<evidence type="ECO:0000256" key="1">
    <source>
        <dbReference type="SAM" id="MobiDB-lite"/>
    </source>
</evidence>
<name>A0A2G5VP30_9PELO</name>
<reference evidence="4" key="1">
    <citation type="submission" date="2017-10" db="EMBL/GenBank/DDBJ databases">
        <title>Rapid genome shrinkage in a self-fertile nematode reveals novel sperm competition proteins.</title>
        <authorList>
            <person name="Yin D."/>
            <person name="Schwarz E.M."/>
            <person name="Thomas C.G."/>
            <person name="Felde R.L."/>
            <person name="Korf I.F."/>
            <person name="Cutter A.D."/>
            <person name="Schartner C.M."/>
            <person name="Ralston E.J."/>
            <person name="Meyer B.J."/>
            <person name="Haag E.S."/>
        </authorList>
    </citation>
    <scope>NUCLEOTIDE SEQUENCE [LARGE SCALE GENOMIC DNA]</scope>
    <source>
        <strain evidence="4">JU1422</strain>
    </source>
</reference>
<protein>
    <submittedName>
        <fullName evidence="3">Uncharacterized protein</fullName>
    </submittedName>
</protein>
<organism evidence="3 4">
    <name type="scientific">Caenorhabditis nigoni</name>
    <dbReference type="NCBI Taxonomy" id="1611254"/>
    <lineage>
        <taxon>Eukaryota</taxon>
        <taxon>Metazoa</taxon>
        <taxon>Ecdysozoa</taxon>
        <taxon>Nematoda</taxon>
        <taxon>Chromadorea</taxon>
        <taxon>Rhabditida</taxon>
        <taxon>Rhabditina</taxon>
        <taxon>Rhabditomorpha</taxon>
        <taxon>Rhabditoidea</taxon>
        <taxon>Rhabditidae</taxon>
        <taxon>Peloderinae</taxon>
        <taxon>Caenorhabditis</taxon>
    </lineage>
</organism>
<sequence>MRPSLLIVLMLFAAASASSEALQESSNSSESILESPEAVNEPSLSSESPAAPESAVLSNSASSATMKPVSLSLEAPESSGSFSTSTMSNSASLKSESEAPESEAAHSTSSTTANASNFPGYVPAEFLKGLVPEQELLQRKADEAARRQAQADYVAQTSDRIKFRGLSVNASTLADFFMIIKQHQPNLRSTFVKVAKPYAQWKAKELQSQKPAIYGSFHCFEKLPGQIKKQCGKQECAQKFKRLLINVACQEDAPELEPQTIQQICCPLNGQ</sequence>
<dbReference type="AlphaFoldDB" id="A0A2G5VP30"/>